<reference evidence="1 2" key="1">
    <citation type="journal article" date="2017" name="Int. J. Syst. Evol. Microbiol.">
        <title>Bacillus notoginsengisoli sp. nov., a novel bacterium isolated from the rhizosphere of Panax notoginseng.</title>
        <authorList>
            <person name="Zhang M.Y."/>
            <person name="Cheng J."/>
            <person name="Cai Y."/>
            <person name="Zhang T.Y."/>
            <person name="Wu Y.Y."/>
            <person name="Manikprabhu D."/>
            <person name="Li W.J."/>
            <person name="Zhang Y.X."/>
        </authorList>
    </citation>
    <scope>NUCLEOTIDE SEQUENCE [LARGE SCALE GENOMIC DNA]</scope>
    <source>
        <strain evidence="1 2">JCM 30743</strain>
    </source>
</reference>
<dbReference type="RefSeq" id="WP_118919854.1">
    <property type="nucleotide sequence ID" value="NZ_QWEG01000003.1"/>
</dbReference>
<name>A0A417YXE0_9BACI</name>
<accession>A0A417YXE0</accession>
<protein>
    <submittedName>
        <fullName evidence="1">Sporulation protein</fullName>
    </submittedName>
</protein>
<gene>
    <name evidence="1" type="ORF">D1B31_06100</name>
</gene>
<proteinExistence type="predicted"/>
<comment type="caution">
    <text evidence="1">The sequence shown here is derived from an EMBL/GenBank/DDBJ whole genome shotgun (WGS) entry which is preliminary data.</text>
</comment>
<keyword evidence="2" id="KW-1185">Reference proteome</keyword>
<evidence type="ECO:0000313" key="2">
    <source>
        <dbReference type="Proteomes" id="UP000284416"/>
    </source>
</evidence>
<dbReference type="EMBL" id="QWEG01000003">
    <property type="protein sequence ID" value="RHW42199.1"/>
    <property type="molecule type" value="Genomic_DNA"/>
</dbReference>
<dbReference type="Proteomes" id="UP000284416">
    <property type="component" value="Unassembled WGS sequence"/>
</dbReference>
<organism evidence="1 2">
    <name type="scientific">Neobacillus notoginsengisoli</name>
    <dbReference type="NCBI Taxonomy" id="1578198"/>
    <lineage>
        <taxon>Bacteria</taxon>
        <taxon>Bacillati</taxon>
        <taxon>Bacillota</taxon>
        <taxon>Bacilli</taxon>
        <taxon>Bacillales</taxon>
        <taxon>Bacillaceae</taxon>
        <taxon>Neobacillus</taxon>
    </lineage>
</organism>
<dbReference type="OrthoDB" id="2938007at2"/>
<dbReference type="AlphaFoldDB" id="A0A417YXE0"/>
<sequence length="82" mass="9782">MEQTLAYLREILSNYTESHKDGKQIYEHLQGYTGNENEFIRNLSQKDIQFLNTILPEEIKYALNEQDEKRAKELNSVYEQLI</sequence>
<dbReference type="Pfam" id="PF17334">
    <property type="entry name" value="CsgA"/>
    <property type="match status" value="1"/>
</dbReference>
<dbReference type="InterPro" id="IPR020255">
    <property type="entry name" value="CsgA"/>
</dbReference>
<evidence type="ECO:0000313" key="1">
    <source>
        <dbReference type="EMBL" id="RHW42199.1"/>
    </source>
</evidence>